<keyword evidence="3 6" id="KW-0812">Transmembrane</keyword>
<keyword evidence="6" id="KW-0915">Sodium</keyword>
<dbReference type="InterPro" id="IPR023171">
    <property type="entry name" value="Na/H_antiporter_dom_sf"/>
</dbReference>
<dbReference type="Gene3D" id="1.20.1530.10">
    <property type="entry name" value="Na+/H+ antiporter like domain"/>
    <property type="match status" value="1"/>
</dbReference>
<evidence type="ECO:0000256" key="3">
    <source>
        <dbReference type="ARBA" id="ARBA00022692"/>
    </source>
</evidence>
<dbReference type="RefSeq" id="WP_289268420.1">
    <property type="nucleotide sequence ID" value="NZ_OX365700.1"/>
</dbReference>
<feature type="transmembrane region" description="Helical" evidence="6">
    <location>
        <begin position="71"/>
        <end position="92"/>
    </location>
</feature>
<comment type="function">
    <text evidence="6">Na(+)/H(+) antiporter that extrudes sodium in exchange for external protons.</text>
</comment>
<name>A0AA86MYW3_9BACT</name>
<protein>
    <recommendedName>
        <fullName evidence="6">Na(+)/H(+) antiporter NhaA</fullName>
    </recommendedName>
    <alternativeName>
        <fullName evidence="6">Sodium/proton antiporter NhaA</fullName>
    </alternativeName>
</protein>
<evidence type="ECO:0000256" key="5">
    <source>
        <dbReference type="ARBA" id="ARBA00023136"/>
    </source>
</evidence>
<feature type="transmembrane region" description="Helical" evidence="6">
    <location>
        <begin position="350"/>
        <end position="374"/>
    </location>
</feature>
<dbReference type="Pfam" id="PF06965">
    <property type="entry name" value="Na_H_antiport_1"/>
    <property type="match status" value="1"/>
</dbReference>
<keyword evidence="6" id="KW-0050">Antiport</keyword>
<dbReference type="GO" id="GO:0015385">
    <property type="term" value="F:sodium:proton antiporter activity"/>
    <property type="evidence" value="ECO:0007669"/>
    <property type="project" value="UniProtKB-UniRule"/>
</dbReference>
<evidence type="ECO:0000256" key="1">
    <source>
        <dbReference type="ARBA" id="ARBA00004429"/>
    </source>
</evidence>
<feature type="transmembrane region" description="Helical" evidence="6">
    <location>
        <begin position="33"/>
        <end position="51"/>
    </location>
</feature>
<gene>
    <name evidence="6" type="primary">nhaA</name>
    <name evidence="7" type="ORF">DNFV4_01930</name>
</gene>
<dbReference type="AlphaFoldDB" id="A0AA86MYW3"/>
<evidence type="ECO:0000313" key="7">
    <source>
        <dbReference type="EMBL" id="CAI4031509.1"/>
    </source>
</evidence>
<keyword evidence="4 6" id="KW-1133">Transmembrane helix</keyword>
<keyword evidence="2 6" id="KW-1003">Cell membrane</keyword>
<evidence type="ECO:0000313" key="8">
    <source>
        <dbReference type="Proteomes" id="UP001179121"/>
    </source>
</evidence>
<feature type="transmembrane region" description="Helical" evidence="6">
    <location>
        <begin position="112"/>
        <end position="130"/>
    </location>
</feature>
<keyword evidence="5 6" id="KW-0472">Membrane</keyword>
<dbReference type="EMBL" id="OX365700">
    <property type="protein sequence ID" value="CAI4031509.1"/>
    <property type="molecule type" value="Genomic_DNA"/>
</dbReference>
<evidence type="ECO:0000256" key="6">
    <source>
        <dbReference type="HAMAP-Rule" id="MF_01844"/>
    </source>
</evidence>
<keyword evidence="6" id="KW-0813">Transport</keyword>
<dbReference type="GO" id="GO:0006885">
    <property type="term" value="P:regulation of pH"/>
    <property type="evidence" value="ECO:0007669"/>
    <property type="project" value="UniProtKB-UniRule"/>
</dbReference>
<sequence length="450" mass="47526">MEQVEATGSQQNPLIQPVVEPFQRFVHAESSGGVLLLAATLAALVWANSPWADSYHELWQLPVSLVVGSHALTETLLEWINDGLMAMFFFVIGLEIKREVLVGELSSPRQALLPLAAALGGTIVPASLYAAVNSGGPGAPGWGVPMATDIAFALGVLALLGKRIPLALKVFLTALAIGDDLMAVIVIALFYTSTISWMNVGIGLVFLLLLIGANVAGVRHPLVYSILGIGGLWLAFLLSGIHATIAGVLAAMTIPARTRLSGREFLAKGKALLERFAEVTSPDTPPLANRERQQVTQHLEVALKHVETPLQRLERVLHPWVTVVVMPVFALANAGVALDRDLTAALGNPVVIGIMLGLLIGKPVGIVGATWLAVRSGAAQVPEGVSWRQLLGVGCVAGIGFTMSLFIAGLAFEQAELLRSAKMGILFASTMAGTLGWSILRGVRPVATRE</sequence>
<feature type="transmembrane region" description="Helical" evidence="6">
    <location>
        <begin position="197"/>
        <end position="218"/>
    </location>
</feature>
<dbReference type="PANTHER" id="PTHR30341">
    <property type="entry name" value="SODIUM ION/PROTON ANTIPORTER NHAA-RELATED"/>
    <property type="match status" value="1"/>
</dbReference>
<feature type="transmembrane region" description="Helical" evidence="6">
    <location>
        <begin position="230"/>
        <end position="254"/>
    </location>
</feature>
<dbReference type="GO" id="GO:0005886">
    <property type="term" value="C:plasma membrane"/>
    <property type="evidence" value="ECO:0007669"/>
    <property type="project" value="UniProtKB-SubCell"/>
</dbReference>
<feature type="transmembrane region" description="Helical" evidence="6">
    <location>
        <begin position="386"/>
        <end position="411"/>
    </location>
</feature>
<feature type="transmembrane region" description="Helical" evidence="6">
    <location>
        <begin position="317"/>
        <end position="338"/>
    </location>
</feature>
<dbReference type="PANTHER" id="PTHR30341:SF0">
    <property type="entry name" value="NA(+)_H(+) ANTIPORTER NHAA"/>
    <property type="match status" value="1"/>
</dbReference>
<feature type="transmembrane region" description="Helical" evidence="6">
    <location>
        <begin position="167"/>
        <end position="191"/>
    </location>
</feature>
<comment type="catalytic activity">
    <reaction evidence="6">
        <text>Na(+)(in) + 2 H(+)(out) = Na(+)(out) + 2 H(+)(in)</text>
        <dbReference type="Rhea" id="RHEA:29251"/>
        <dbReference type="ChEBI" id="CHEBI:15378"/>
        <dbReference type="ChEBI" id="CHEBI:29101"/>
    </reaction>
</comment>
<dbReference type="KEGG" id="nti:DNFV4_01930"/>
<reference evidence="7" key="1">
    <citation type="submission" date="2022-10" db="EMBL/GenBank/DDBJ databases">
        <authorList>
            <person name="Koch H."/>
        </authorList>
    </citation>
    <scope>NUCLEOTIDE SEQUENCE</scope>
    <source>
        <strain evidence="7">DNF</strain>
    </source>
</reference>
<comment type="subcellular location">
    <subcellularLocation>
        <location evidence="1">Cell inner membrane</location>
        <topology evidence="1">Multi-pass membrane protein</topology>
    </subcellularLocation>
    <subcellularLocation>
        <location evidence="6">Cell membrane</location>
        <topology evidence="6">Multi-pass membrane protein</topology>
    </subcellularLocation>
</comment>
<proteinExistence type="inferred from homology"/>
<comment type="similarity">
    <text evidence="6">Belongs to the NhaA Na(+)/H(+) (TC 2.A.33) antiporter family.</text>
</comment>
<feature type="transmembrane region" description="Helical" evidence="6">
    <location>
        <begin position="142"/>
        <end position="160"/>
    </location>
</feature>
<evidence type="ECO:0000256" key="4">
    <source>
        <dbReference type="ARBA" id="ARBA00022989"/>
    </source>
</evidence>
<feature type="transmembrane region" description="Helical" evidence="6">
    <location>
        <begin position="423"/>
        <end position="440"/>
    </location>
</feature>
<evidence type="ECO:0000256" key="2">
    <source>
        <dbReference type="ARBA" id="ARBA00022475"/>
    </source>
</evidence>
<dbReference type="InterPro" id="IPR004670">
    <property type="entry name" value="NhaA"/>
</dbReference>
<organism evidence="7 8">
    <name type="scientific">Nitrospira tepida</name>
    <dbReference type="NCBI Taxonomy" id="2973512"/>
    <lineage>
        <taxon>Bacteria</taxon>
        <taxon>Pseudomonadati</taxon>
        <taxon>Nitrospirota</taxon>
        <taxon>Nitrospiria</taxon>
        <taxon>Nitrospirales</taxon>
        <taxon>Nitrospiraceae</taxon>
        <taxon>Nitrospira</taxon>
    </lineage>
</organism>
<dbReference type="HAMAP" id="MF_01844">
    <property type="entry name" value="NhaA"/>
    <property type="match status" value="1"/>
</dbReference>
<keyword evidence="6" id="KW-0739">Sodium transport</keyword>
<keyword evidence="8" id="KW-1185">Reference proteome</keyword>
<dbReference type="NCBIfam" id="TIGR00773">
    <property type="entry name" value="NhaA"/>
    <property type="match status" value="1"/>
</dbReference>
<keyword evidence="6" id="KW-0406">Ion transport</keyword>
<accession>A0AA86MYW3</accession>
<dbReference type="Proteomes" id="UP001179121">
    <property type="component" value="Chromosome"/>
</dbReference>